<organism evidence="1">
    <name type="scientific">Planktothricoides raciborskii GIHE-MW2</name>
    <dbReference type="NCBI Taxonomy" id="2792601"/>
    <lineage>
        <taxon>Bacteria</taxon>
        <taxon>Bacillati</taxon>
        <taxon>Cyanobacteriota</taxon>
        <taxon>Cyanophyceae</taxon>
        <taxon>Oscillatoriophycideae</taxon>
        <taxon>Oscillatoriales</taxon>
        <taxon>Oscillatoriaceae</taxon>
        <taxon>Planktothricoides</taxon>
    </lineage>
</organism>
<protein>
    <submittedName>
        <fullName evidence="1">Uncharacterized protein</fullName>
    </submittedName>
</protein>
<dbReference type="EMBL" id="CP159837">
    <property type="protein sequence ID" value="XCM35396.1"/>
    <property type="molecule type" value="Genomic_DNA"/>
</dbReference>
<dbReference type="RefSeq" id="WP_354634881.1">
    <property type="nucleotide sequence ID" value="NZ_CP159837.1"/>
</dbReference>
<gene>
    <name evidence="1" type="ORF">ABWT76_004072</name>
</gene>
<name>A0AAU8JB71_9CYAN</name>
<reference evidence="1" key="1">
    <citation type="submission" date="2024-07" db="EMBL/GenBank/DDBJ databases">
        <authorList>
            <person name="Kim Y.J."/>
            <person name="Jeong J.Y."/>
        </authorList>
    </citation>
    <scope>NUCLEOTIDE SEQUENCE</scope>
    <source>
        <strain evidence="1">GIHE-MW2</strain>
    </source>
</reference>
<sequence length="149" mass="16562">MPKLPKCNSCQYYAHHYALVCALPPLGIEGENCQDCDLDLNLQSPQFQNLLGLGEPFETKATINNPYSDDSENFHHRNPVSGVFTGIASCQSILNSCKFTNLNSMLDETYPCPVCRYGEISGLTLMNAFGCHFCQHIFTADLSKTASQW</sequence>
<dbReference type="AlphaFoldDB" id="A0AAU8JB71"/>
<accession>A0AAU8JB71</accession>
<proteinExistence type="predicted"/>
<evidence type="ECO:0000313" key="1">
    <source>
        <dbReference type="EMBL" id="XCM35396.1"/>
    </source>
</evidence>